<evidence type="ECO:0000256" key="1">
    <source>
        <dbReference type="ARBA" id="ARBA00009085"/>
    </source>
</evidence>
<dbReference type="FunFam" id="3.90.70.10:FF:000041">
    <property type="entry name" value="Inactive ubiquitin carboxyl-terminal hydrolase 53"/>
    <property type="match status" value="1"/>
</dbReference>
<dbReference type="OMA" id="HMADESA"/>
<dbReference type="Pfam" id="PF00443">
    <property type="entry name" value="UCH"/>
    <property type="match status" value="1"/>
</dbReference>
<feature type="domain" description="USP" evidence="4">
    <location>
        <begin position="15"/>
        <end position="327"/>
    </location>
</feature>
<reference evidence="5" key="3">
    <citation type="submission" date="2025-09" db="UniProtKB">
        <authorList>
            <consortium name="Ensembl"/>
        </authorList>
    </citation>
    <scope>IDENTIFICATION</scope>
</reference>
<dbReference type="PROSITE" id="PS50235">
    <property type="entry name" value="USP_3"/>
    <property type="match status" value="1"/>
</dbReference>
<dbReference type="InterPro" id="IPR052398">
    <property type="entry name" value="Ubiquitin_hydrolase_53/54"/>
</dbReference>
<dbReference type="InParanoid" id="H3C4C9"/>
<dbReference type="Proteomes" id="UP000007303">
    <property type="component" value="Unassembled WGS sequence"/>
</dbReference>
<sequence length="328" mass="36860">GGASPVAMTTITPSKGLSNEPGQNSCFLNSALQALWHLDIFRRSFRQLSDHKCLADSCVFCALKNIFAQFQSSSEDVLPSDLRRALAKAFQGERRFQLGIMDDAAECFENILMRIHFHMADESAGDVCTARRCIPHQKFSMLLLEQCVCSSCGASSEAPPFSQMVHYVSTTSLCDQAVKMLASQQEATPSMFGELLRRAGAGALGYCSGRCGRRLQTRRVLLNSPEVVTVGLVWDSERSHLAVDVLHTLGTRLRLGDLFSRVVEEKARRSELYLVGVVCYYGRHYSTFFFQTRIRRWIYVDDAQVKEIGPRWRDVVSRCIKGHYQPLL</sequence>
<dbReference type="InterPro" id="IPR028889">
    <property type="entry name" value="USP"/>
</dbReference>
<keyword evidence="2" id="KW-0833">Ubl conjugation pathway</keyword>
<organism evidence="5 6">
    <name type="scientific">Tetraodon nigroviridis</name>
    <name type="common">Spotted green pufferfish</name>
    <name type="synonym">Chelonodon nigroviridis</name>
    <dbReference type="NCBI Taxonomy" id="99883"/>
    <lineage>
        <taxon>Eukaryota</taxon>
        <taxon>Metazoa</taxon>
        <taxon>Chordata</taxon>
        <taxon>Craniata</taxon>
        <taxon>Vertebrata</taxon>
        <taxon>Euteleostomi</taxon>
        <taxon>Actinopterygii</taxon>
        <taxon>Neopterygii</taxon>
        <taxon>Teleostei</taxon>
        <taxon>Neoteleostei</taxon>
        <taxon>Acanthomorphata</taxon>
        <taxon>Eupercaria</taxon>
        <taxon>Tetraodontiformes</taxon>
        <taxon>Tetradontoidea</taxon>
        <taxon>Tetraodontidae</taxon>
        <taxon>Tetraodon</taxon>
    </lineage>
</organism>
<dbReference type="InterPro" id="IPR001394">
    <property type="entry name" value="Peptidase_C19_UCH"/>
</dbReference>
<dbReference type="GO" id="GO:0016579">
    <property type="term" value="P:protein deubiquitination"/>
    <property type="evidence" value="ECO:0007669"/>
    <property type="project" value="InterPro"/>
</dbReference>
<evidence type="ECO:0000259" key="4">
    <source>
        <dbReference type="PROSITE" id="PS50235"/>
    </source>
</evidence>
<name>H3C4C9_TETNG</name>
<reference evidence="6" key="1">
    <citation type="journal article" date="2004" name="Nature">
        <title>Genome duplication in the teleost fish Tetraodon nigroviridis reveals the early vertebrate proto-karyotype.</title>
        <authorList>
            <person name="Jaillon O."/>
            <person name="Aury J.-M."/>
            <person name="Brunet F."/>
            <person name="Petit J.-L."/>
            <person name="Stange-Thomann N."/>
            <person name="Mauceli E."/>
            <person name="Bouneau L."/>
            <person name="Fischer C."/>
            <person name="Ozouf-Costaz C."/>
            <person name="Bernot A."/>
            <person name="Nicaud S."/>
            <person name="Jaffe D."/>
            <person name="Fisher S."/>
            <person name="Lutfalla G."/>
            <person name="Dossat C."/>
            <person name="Segurens B."/>
            <person name="Dasilva C."/>
            <person name="Salanoubat M."/>
            <person name="Levy M."/>
            <person name="Boudet N."/>
            <person name="Castellano S."/>
            <person name="Anthouard V."/>
            <person name="Jubin C."/>
            <person name="Castelli V."/>
            <person name="Katinka M."/>
            <person name="Vacherie B."/>
            <person name="Biemont C."/>
            <person name="Skalli Z."/>
            <person name="Cattolico L."/>
            <person name="Poulain J."/>
            <person name="De Berardinis V."/>
            <person name="Cruaud C."/>
            <person name="Duprat S."/>
            <person name="Brottier P."/>
            <person name="Coutanceau J.-P."/>
            <person name="Gouzy J."/>
            <person name="Parra G."/>
            <person name="Lardier G."/>
            <person name="Chapple C."/>
            <person name="McKernan K.J."/>
            <person name="McEwan P."/>
            <person name="Bosak S."/>
            <person name="Kellis M."/>
            <person name="Volff J.-N."/>
            <person name="Guigo R."/>
            <person name="Zody M.C."/>
            <person name="Mesirov J."/>
            <person name="Lindblad-Toh K."/>
            <person name="Birren B."/>
            <person name="Nusbaum C."/>
            <person name="Kahn D."/>
            <person name="Robinson-Rechavi M."/>
            <person name="Laudet V."/>
            <person name="Schachter V."/>
            <person name="Quetier F."/>
            <person name="Saurin W."/>
            <person name="Scarpelli C."/>
            <person name="Wincker P."/>
            <person name="Lander E.S."/>
            <person name="Weissenbach J."/>
            <person name="Roest Crollius H."/>
        </authorList>
    </citation>
    <scope>NUCLEOTIDE SEQUENCE [LARGE SCALE GENOMIC DNA]</scope>
</reference>
<dbReference type="HOGENOM" id="CLU_033868_0_0_1"/>
<dbReference type="SUPFAM" id="SSF54001">
    <property type="entry name" value="Cysteine proteinases"/>
    <property type="match status" value="1"/>
</dbReference>
<dbReference type="AlphaFoldDB" id="H3C4C9"/>
<dbReference type="PANTHER" id="PTHR22975:SF5">
    <property type="entry name" value="INACTIVE UBIQUITIN CARBOXYL-TERMINAL HYDROLASE 54"/>
    <property type="match status" value="1"/>
</dbReference>
<evidence type="ECO:0000256" key="3">
    <source>
        <dbReference type="ARBA" id="ARBA00022801"/>
    </source>
</evidence>
<dbReference type="GO" id="GO:0004843">
    <property type="term" value="F:cysteine-type deubiquitinase activity"/>
    <property type="evidence" value="ECO:0007669"/>
    <property type="project" value="InterPro"/>
</dbReference>
<keyword evidence="3" id="KW-0378">Hydrolase</keyword>
<proteinExistence type="inferred from homology"/>
<dbReference type="Ensembl" id="ENSTNIT00000000485.1">
    <property type="protein sequence ID" value="ENSTNIP00000003098.1"/>
    <property type="gene ID" value="ENSTNIG00000000895.1"/>
</dbReference>
<keyword evidence="6" id="KW-1185">Reference proteome</keyword>
<comment type="similarity">
    <text evidence="1">Belongs to the peptidase C19 family.</text>
</comment>
<reference evidence="5" key="2">
    <citation type="submission" date="2025-08" db="UniProtKB">
        <authorList>
            <consortium name="Ensembl"/>
        </authorList>
    </citation>
    <scope>IDENTIFICATION</scope>
</reference>
<dbReference type="InterPro" id="IPR038765">
    <property type="entry name" value="Papain-like_cys_pep_sf"/>
</dbReference>
<evidence type="ECO:0000313" key="5">
    <source>
        <dbReference type="Ensembl" id="ENSTNIP00000003098.1"/>
    </source>
</evidence>
<protein>
    <recommendedName>
        <fullName evidence="4">USP domain-containing protein</fullName>
    </recommendedName>
</protein>
<dbReference type="Gene3D" id="3.90.70.10">
    <property type="entry name" value="Cysteine proteinases"/>
    <property type="match status" value="1"/>
</dbReference>
<accession>H3C4C9</accession>
<dbReference type="PANTHER" id="PTHR22975">
    <property type="entry name" value="UBIQUITIN SPECIFIC PROTEINASE"/>
    <property type="match status" value="1"/>
</dbReference>
<evidence type="ECO:0000313" key="6">
    <source>
        <dbReference type="Proteomes" id="UP000007303"/>
    </source>
</evidence>
<evidence type="ECO:0000256" key="2">
    <source>
        <dbReference type="ARBA" id="ARBA00022786"/>
    </source>
</evidence>
<dbReference type="GeneTree" id="ENSGT00940000155571"/>